<dbReference type="RefSeq" id="WP_146845690.1">
    <property type="nucleotide sequence ID" value="NZ_BJWH01000007.1"/>
</dbReference>
<protein>
    <recommendedName>
        <fullName evidence="2">HTH luxR-type domain-containing protein</fullName>
    </recommendedName>
</protein>
<name>A0A511JJG7_9CELL</name>
<dbReference type="SUPFAM" id="SSF46894">
    <property type="entry name" value="C-terminal effector domain of the bipartite response regulators"/>
    <property type="match status" value="1"/>
</dbReference>
<comment type="caution">
    <text evidence="3">The sequence shown here is derived from an EMBL/GenBank/DDBJ whole genome shotgun (WGS) entry which is preliminary data.</text>
</comment>
<reference evidence="3 4" key="1">
    <citation type="submission" date="2019-07" db="EMBL/GenBank/DDBJ databases">
        <title>Whole genome shotgun sequence of Cellulomonas terrae NBRC 100819.</title>
        <authorList>
            <person name="Hosoyama A."/>
            <person name="Uohara A."/>
            <person name="Ohji S."/>
            <person name="Ichikawa N."/>
        </authorList>
    </citation>
    <scope>NUCLEOTIDE SEQUENCE [LARGE SCALE GENOMIC DNA]</scope>
    <source>
        <strain evidence="3 4">NBRC 100819</strain>
    </source>
</reference>
<dbReference type="AlphaFoldDB" id="A0A511JJG7"/>
<dbReference type="SMART" id="SM00421">
    <property type="entry name" value="HTH_LUXR"/>
    <property type="match status" value="1"/>
</dbReference>
<dbReference type="GO" id="GO:0003677">
    <property type="term" value="F:DNA binding"/>
    <property type="evidence" value="ECO:0007669"/>
    <property type="project" value="UniProtKB-KW"/>
</dbReference>
<dbReference type="PROSITE" id="PS50043">
    <property type="entry name" value="HTH_LUXR_2"/>
    <property type="match status" value="1"/>
</dbReference>
<dbReference type="Pfam" id="PF00196">
    <property type="entry name" value="GerE"/>
    <property type="match status" value="1"/>
</dbReference>
<keyword evidence="1" id="KW-0238">DNA-binding</keyword>
<proteinExistence type="predicted"/>
<organism evidence="3 4">
    <name type="scientific">Cellulomonas terrae</name>
    <dbReference type="NCBI Taxonomy" id="311234"/>
    <lineage>
        <taxon>Bacteria</taxon>
        <taxon>Bacillati</taxon>
        <taxon>Actinomycetota</taxon>
        <taxon>Actinomycetes</taxon>
        <taxon>Micrococcales</taxon>
        <taxon>Cellulomonadaceae</taxon>
        <taxon>Cellulomonas</taxon>
    </lineage>
</organism>
<dbReference type="CDD" id="cd06170">
    <property type="entry name" value="LuxR_C_like"/>
    <property type="match status" value="1"/>
</dbReference>
<dbReference type="PANTHER" id="PTHR43214">
    <property type="entry name" value="TWO-COMPONENT RESPONSE REGULATOR"/>
    <property type="match status" value="1"/>
</dbReference>
<sequence length="212" mass="21926">MAVLGGDGVLGGALTAGVQAVGWWTARALSWADLQMSGHVPTAAGVLLVAARGALPGGPPPHHVGDAPVLVLGRRSDAALLARGIDRGAAAAVCTDAPVQDVVARVDLLLRDPRARGDRTGAAARLRQHARDARLFAALTRREVDVLVEMLRGLPAAAIAEAHSVSLPTVRSHIASILSKLHVSSQLAAVALAHRACDLPAVVGQRPQFHQF</sequence>
<keyword evidence="4" id="KW-1185">Reference proteome</keyword>
<dbReference type="PANTHER" id="PTHR43214:SF43">
    <property type="entry name" value="TWO-COMPONENT RESPONSE REGULATOR"/>
    <property type="match status" value="1"/>
</dbReference>
<accession>A0A511JJG7</accession>
<gene>
    <name evidence="3" type="ORF">CTE05_16980</name>
</gene>
<dbReference type="PRINTS" id="PR00038">
    <property type="entry name" value="HTHLUXR"/>
</dbReference>
<dbReference type="OrthoDB" id="134985at2"/>
<feature type="domain" description="HTH luxR-type" evidence="2">
    <location>
        <begin position="132"/>
        <end position="197"/>
    </location>
</feature>
<dbReference type="Proteomes" id="UP000321049">
    <property type="component" value="Unassembled WGS sequence"/>
</dbReference>
<evidence type="ECO:0000259" key="2">
    <source>
        <dbReference type="PROSITE" id="PS50043"/>
    </source>
</evidence>
<dbReference type="InterPro" id="IPR000792">
    <property type="entry name" value="Tscrpt_reg_LuxR_C"/>
</dbReference>
<dbReference type="Gene3D" id="3.40.50.2300">
    <property type="match status" value="1"/>
</dbReference>
<evidence type="ECO:0000313" key="4">
    <source>
        <dbReference type="Proteomes" id="UP000321049"/>
    </source>
</evidence>
<dbReference type="InterPro" id="IPR016032">
    <property type="entry name" value="Sig_transdc_resp-reg_C-effctor"/>
</dbReference>
<dbReference type="GO" id="GO:0006355">
    <property type="term" value="P:regulation of DNA-templated transcription"/>
    <property type="evidence" value="ECO:0007669"/>
    <property type="project" value="InterPro"/>
</dbReference>
<evidence type="ECO:0000256" key="1">
    <source>
        <dbReference type="ARBA" id="ARBA00023125"/>
    </source>
</evidence>
<evidence type="ECO:0000313" key="3">
    <source>
        <dbReference type="EMBL" id="GEL98151.1"/>
    </source>
</evidence>
<dbReference type="EMBL" id="BJWH01000007">
    <property type="protein sequence ID" value="GEL98151.1"/>
    <property type="molecule type" value="Genomic_DNA"/>
</dbReference>
<dbReference type="InterPro" id="IPR039420">
    <property type="entry name" value="WalR-like"/>
</dbReference>